<evidence type="ECO:0000313" key="4">
    <source>
        <dbReference type="Proteomes" id="UP001153069"/>
    </source>
</evidence>
<feature type="compositionally biased region" description="Polar residues" evidence="2">
    <location>
        <begin position="803"/>
        <end position="812"/>
    </location>
</feature>
<keyword evidence="4" id="KW-1185">Reference proteome</keyword>
<dbReference type="Proteomes" id="UP001153069">
    <property type="component" value="Unassembled WGS sequence"/>
</dbReference>
<feature type="region of interest" description="Disordered" evidence="2">
    <location>
        <begin position="1"/>
        <end position="244"/>
    </location>
</feature>
<feature type="compositionally biased region" description="Polar residues" evidence="2">
    <location>
        <begin position="529"/>
        <end position="546"/>
    </location>
</feature>
<reference evidence="3" key="1">
    <citation type="submission" date="2020-06" db="EMBL/GenBank/DDBJ databases">
        <authorList>
            <consortium name="Plant Systems Biology data submission"/>
        </authorList>
    </citation>
    <scope>NUCLEOTIDE SEQUENCE</scope>
    <source>
        <strain evidence="3">D6</strain>
    </source>
</reference>
<evidence type="ECO:0000256" key="2">
    <source>
        <dbReference type="SAM" id="MobiDB-lite"/>
    </source>
</evidence>
<dbReference type="EMBL" id="CAICTM010000020">
    <property type="protein sequence ID" value="CAB9497439.1"/>
    <property type="molecule type" value="Genomic_DNA"/>
</dbReference>
<evidence type="ECO:0000256" key="1">
    <source>
        <dbReference type="SAM" id="Coils"/>
    </source>
</evidence>
<accession>A0A9N8D7C3</accession>
<evidence type="ECO:0008006" key="5">
    <source>
        <dbReference type="Google" id="ProtNLM"/>
    </source>
</evidence>
<evidence type="ECO:0000313" key="3">
    <source>
        <dbReference type="EMBL" id="CAB9497439.1"/>
    </source>
</evidence>
<protein>
    <recommendedName>
        <fullName evidence="5">PH domain-containing protein</fullName>
    </recommendedName>
</protein>
<organism evidence="3 4">
    <name type="scientific">Seminavis robusta</name>
    <dbReference type="NCBI Taxonomy" id="568900"/>
    <lineage>
        <taxon>Eukaryota</taxon>
        <taxon>Sar</taxon>
        <taxon>Stramenopiles</taxon>
        <taxon>Ochrophyta</taxon>
        <taxon>Bacillariophyta</taxon>
        <taxon>Bacillariophyceae</taxon>
        <taxon>Bacillariophycidae</taxon>
        <taxon>Naviculales</taxon>
        <taxon>Naviculaceae</taxon>
        <taxon>Seminavis</taxon>
    </lineage>
</organism>
<feature type="compositionally biased region" description="Polar residues" evidence="2">
    <location>
        <begin position="78"/>
        <end position="98"/>
    </location>
</feature>
<sequence>MTTGFEDLPVVIVPDEEDLVPSSSSLEEEMMFQEKPQTTNLATPSKNPTSPVTSTDDEDDDNGCRVVTPDSADGKGSLGSQSSGDTCSETSVASSNLASDILFGKPTKDQAKKGIVESFEEEDEEDDDDEEDDEDDNNPVLDEEKVAAQEEEQEVGELTLDAVATEGSQEESVDSRVSEEEEEVKEAAQTPVEDEKGNEPVPKESKPVENDTTATTTGQTIPAEPPGNKLENSSSTEEEPQKLHCVTSSTPNIIMDDLPSPPLRTNRVSLTAAAFDRPSPITTPRRTSAVGTGLSELSKQLRVLQAKNKHLQSEMERCQRQLKIMSESKGVSVIDVLASLESACATEAHAELQSQIASLQAQLEALKLGKSPPRGSGGVAKATQLAHESLKQQIASLQLQVGEHEEMEAKFKEETKALYAQVQTHQTKATTLEATCAQQASLLGLESARTTALEAEVKALREERDMLKEKQTKRMAEFWQHTLHKSWSIDENDYMMDNAMGLYHNDSKNSKEAVAQALVDGASDKPSDFNASRLPNSPPDNTSADNESFADVSTIKSSEFKPLSSKGGRPSLCRTYSDPALWSQDPDMKANMPKAFVSSMIPQYSKKYKQWNYDVADDTHRSKRYVKQSAKNMELEVLCRHQQQTIQELQNDQSRDTAKWEKLEQARNAAEARRSLIEQQVNKLELDLRLESDQAESLRAQLHRREEEFSLKKDQLNSRLQVHQERIVDVEGQLSSLYVAYELLQEDREEEQQEQAQLKSRLIDADTMLAKEISEKTKTGGDANVAHDISQQEFRELQDQDVSESSAASYRSTGEAANLRKSAGLLMPSPSPKRTSRRSLFSKGNSASVLGLPKSPPFASGSRRASTGGPGLPPTGPTSKRRSSTGSSAVGDPPPPPGTTLVKGYLLHQQPRKKKLLRGEKPPAWKRKYVVLKRGDGPAGAGSYCFWYGDVPQGKVRGTVPHIIRGISTVSFGGSITSDPENKPHSFFLRINPSDPDAPVAHFAAFSSVELEPWKNVLKIALDVDFHKLSLEEQQRSQALMSNAASKNYQM</sequence>
<name>A0A9N8D7C3_9STRA</name>
<feature type="coiled-coil region" evidence="1">
    <location>
        <begin position="294"/>
        <end position="407"/>
    </location>
</feature>
<feature type="compositionally biased region" description="Basic and acidic residues" evidence="2">
    <location>
        <begin position="193"/>
        <end position="209"/>
    </location>
</feature>
<proteinExistence type="predicted"/>
<feature type="compositionally biased region" description="Polar residues" evidence="2">
    <location>
        <begin position="35"/>
        <end position="54"/>
    </location>
</feature>
<dbReference type="SUPFAM" id="SSF50729">
    <property type="entry name" value="PH domain-like"/>
    <property type="match status" value="1"/>
</dbReference>
<dbReference type="AlphaFoldDB" id="A0A9N8D7C3"/>
<feature type="compositionally biased region" description="Acidic residues" evidence="2">
    <location>
        <begin position="118"/>
        <end position="137"/>
    </location>
</feature>
<keyword evidence="1" id="KW-0175">Coiled coil</keyword>
<feature type="region of interest" description="Disordered" evidence="2">
    <location>
        <begin position="795"/>
        <end position="920"/>
    </location>
</feature>
<gene>
    <name evidence="3" type="ORF">SEMRO_20_G013880.1</name>
</gene>
<feature type="compositionally biased region" description="Basic and acidic residues" evidence="2">
    <location>
        <begin position="106"/>
        <end position="115"/>
    </location>
</feature>
<feature type="coiled-coil region" evidence="1">
    <location>
        <begin position="632"/>
        <end position="761"/>
    </location>
</feature>
<feature type="region of interest" description="Disordered" evidence="2">
    <location>
        <begin position="522"/>
        <end position="550"/>
    </location>
</feature>
<comment type="caution">
    <text evidence="3">The sequence shown here is derived from an EMBL/GenBank/DDBJ whole genome shotgun (WGS) entry which is preliminary data.</text>
</comment>